<dbReference type="EMBL" id="QUQM01000002">
    <property type="protein sequence ID" value="KAA8651864.1"/>
    <property type="molecule type" value="Genomic_DNA"/>
</dbReference>
<reference evidence="3 4" key="1">
    <citation type="submission" date="2019-08" db="EMBL/GenBank/DDBJ databases">
        <title>The genome sequence of a newly discovered highly antifungal drug resistant Aspergillus species, Aspergillus tanneri NIH 1004.</title>
        <authorList>
            <person name="Mounaud S."/>
            <person name="Singh I."/>
            <person name="Joardar V."/>
            <person name="Pakala S."/>
            <person name="Pakala S."/>
            <person name="Venepally P."/>
            <person name="Chung J.K."/>
            <person name="Losada L."/>
            <person name="Nierman W.C."/>
        </authorList>
    </citation>
    <scope>NUCLEOTIDE SEQUENCE [LARGE SCALE GENOMIC DNA]</scope>
    <source>
        <strain evidence="3 4">NIH1004</strain>
    </source>
</reference>
<proteinExistence type="predicted"/>
<feature type="compositionally biased region" description="Polar residues" evidence="2">
    <location>
        <begin position="463"/>
        <end position="475"/>
    </location>
</feature>
<feature type="region of interest" description="Disordered" evidence="2">
    <location>
        <begin position="392"/>
        <end position="637"/>
    </location>
</feature>
<evidence type="ECO:0000256" key="2">
    <source>
        <dbReference type="SAM" id="MobiDB-lite"/>
    </source>
</evidence>
<feature type="compositionally biased region" description="Basic and acidic residues" evidence="2">
    <location>
        <begin position="505"/>
        <end position="541"/>
    </location>
</feature>
<feature type="compositionally biased region" description="Basic and acidic residues" evidence="2">
    <location>
        <begin position="686"/>
        <end position="700"/>
    </location>
</feature>
<protein>
    <recommendedName>
        <fullName evidence="5">Nuclear RNA binding protein</fullName>
    </recommendedName>
</protein>
<dbReference type="OrthoDB" id="5226996at2759"/>
<keyword evidence="1" id="KW-0175">Coiled coil</keyword>
<name>A0A5M9N2U6_9EURO</name>
<feature type="compositionally biased region" description="Polar residues" evidence="2">
    <location>
        <begin position="164"/>
        <end position="173"/>
    </location>
</feature>
<dbReference type="VEuPathDB" id="FungiDB:EYZ11_004184"/>
<feature type="compositionally biased region" description="Basic and acidic residues" evidence="2">
    <location>
        <begin position="476"/>
        <end position="498"/>
    </location>
</feature>
<dbReference type="RefSeq" id="XP_033431225.1">
    <property type="nucleotide sequence ID" value="XM_033565468.1"/>
</dbReference>
<feature type="region of interest" description="Disordered" evidence="2">
    <location>
        <begin position="671"/>
        <end position="700"/>
    </location>
</feature>
<dbReference type="AlphaFoldDB" id="A0A5M9N2U6"/>
<sequence length="700" mass="78565">MSSNVDEVDPSHQLQQSLAQTCSHDESPYSYSQKHSRSSSGVYYDEFDLSSEEESGQFDDAIEELASPQQPTKARSVSSHSTKRRRSNDWPLDHGEDTSRKEPTTSHRWPFYSPGRISGSHGGSPRTIGRRLGNRGRRSRFVEGTMNDSVSEKPPSIFMRDANSKSVNDGSGPSQKSSGIFRFGKAIASAFNPFGVLGNVSDIWKGSETQKPADDTLARAEKAYAELKKAGYKGTVKGSYMQSMQVGPNNLADTTWKSIQEKMDYKQVGRHSRQSSGEGIGSGVSLRSSFQELRKAKSSLGIPSMSLLTNRRSDDTGYPEVRRQMSRKELQRQAKLLKRVSDLEEKLERARQELQELMSEDEFLSQTCVAKPYHRKFIPGELPCLPSERLLHNNSTPPVPAAGTTLVRSPRRNVRQILETHEMGERHQTAEKSTTTQRPKPPDESQPQSLAVDSPSRKRKSPDPQSMRPSNSSHPNQDDMPNHGKEVDISQRGEEATPSRKPKLAKMDRRDSPGSVERKQPRDQEKQQETDGRSPGEERGRRSAQPLRSASKRSPSVKRRASSSRNRATPSLRMKRGHVNLRSEDANDNSIVHDSEDKENQQHDGLKGTCYLDDESLLNPDQIAPSPCSSRRKDPSKCSYSYSYIPPVPPIPKDLAATAAKVDRRLAMEMGRKRETHSLRQAQRTVQEKAESFRWPDDIF</sequence>
<dbReference type="GeneID" id="54323464"/>
<feature type="region of interest" description="Disordered" evidence="2">
    <location>
        <begin position="1"/>
        <end position="173"/>
    </location>
</feature>
<feature type="compositionally biased region" description="Basic and acidic residues" evidence="2">
    <location>
        <begin position="581"/>
        <end position="606"/>
    </location>
</feature>
<feature type="compositionally biased region" description="Basic and acidic residues" evidence="2">
    <location>
        <begin position="87"/>
        <end position="105"/>
    </location>
</feature>
<feature type="compositionally biased region" description="Polar residues" evidence="2">
    <location>
        <begin position="67"/>
        <end position="80"/>
    </location>
</feature>
<feature type="coiled-coil region" evidence="1">
    <location>
        <begin position="333"/>
        <end position="367"/>
    </location>
</feature>
<accession>A0A5M9N2U6</accession>
<feature type="compositionally biased region" description="Basic residues" evidence="2">
    <location>
        <begin position="128"/>
        <end position="139"/>
    </location>
</feature>
<evidence type="ECO:0000313" key="4">
    <source>
        <dbReference type="Proteomes" id="UP000324241"/>
    </source>
</evidence>
<organism evidence="3 4">
    <name type="scientific">Aspergillus tanneri</name>
    <dbReference type="NCBI Taxonomy" id="1220188"/>
    <lineage>
        <taxon>Eukaryota</taxon>
        <taxon>Fungi</taxon>
        <taxon>Dikarya</taxon>
        <taxon>Ascomycota</taxon>
        <taxon>Pezizomycotina</taxon>
        <taxon>Eurotiomycetes</taxon>
        <taxon>Eurotiomycetidae</taxon>
        <taxon>Eurotiales</taxon>
        <taxon>Aspergillaceae</taxon>
        <taxon>Aspergillus</taxon>
        <taxon>Aspergillus subgen. Circumdati</taxon>
    </lineage>
</organism>
<evidence type="ECO:0008006" key="5">
    <source>
        <dbReference type="Google" id="ProtNLM"/>
    </source>
</evidence>
<evidence type="ECO:0000313" key="3">
    <source>
        <dbReference type="EMBL" id="KAA8651864.1"/>
    </source>
</evidence>
<feature type="compositionally biased region" description="Acidic residues" evidence="2">
    <location>
        <begin position="45"/>
        <end position="63"/>
    </location>
</feature>
<dbReference type="Proteomes" id="UP000324241">
    <property type="component" value="Unassembled WGS sequence"/>
</dbReference>
<feature type="compositionally biased region" description="Polar residues" evidence="2">
    <location>
        <begin position="12"/>
        <end position="22"/>
    </location>
</feature>
<feature type="compositionally biased region" description="Basic and acidic residues" evidence="2">
    <location>
        <begin position="418"/>
        <end position="430"/>
    </location>
</feature>
<gene>
    <name evidence="3" type="ORF">ATNIH1004_000762</name>
</gene>
<evidence type="ECO:0000256" key="1">
    <source>
        <dbReference type="SAM" id="Coils"/>
    </source>
</evidence>
<comment type="caution">
    <text evidence="3">The sequence shown here is derived from an EMBL/GenBank/DDBJ whole genome shotgun (WGS) entry which is preliminary data.</text>
</comment>